<dbReference type="Gene3D" id="3.10.28.20">
    <property type="entry name" value="Acetamidase/Formamidase-like domains"/>
    <property type="match status" value="1"/>
</dbReference>
<dbReference type="Gene3D" id="2.60.120.580">
    <property type="entry name" value="Acetamidase/Formamidase-like domains"/>
    <property type="match status" value="1"/>
</dbReference>
<reference evidence="1 2" key="1">
    <citation type="journal article" date="2012" name="PLoS ONE">
        <title>The purine-utilizing bacterium Clostridium acidurici 9a: a genome-guided metabolic reconsideration.</title>
        <authorList>
            <person name="Hartwich K."/>
            <person name="Poehlein A."/>
            <person name="Daniel R."/>
        </authorList>
    </citation>
    <scope>NUCLEOTIDE SEQUENCE [LARGE SCALE GENOMIC DNA]</scope>
    <source>
        <strain evidence="2">ATCC 7906 / DSM 604 / BCRC 14475 / CIP 104303 / KCTC 5404 / NCIMB 10678 / 9a</strain>
    </source>
</reference>
<dbReference type="eggNOG" id="COG2421">
    <property type="taxonomic scope" value="Bacteria"/>
</dbReference>
<name>K0AUR3_GOTA9</name>
<dbReference type="Pfam" id="PF03069">
    <property type="entry name" value="FmdA_AmdA"/>
    <property type="match status" value="2"/>
</dbReference>
<dbReference type="Proteomes" id="UP000006094">
    <property type="component" value="Chromosome"/>
</dbReference>
<evidence type="ECO:0000313" key="1">
    <source>
        <dbReference type="EMBL" id="AFS77618.1"/>
    </source>
</evidence>
<organism evidence="1 2">
    <name type="scientific">Gottschalkia acidurici (strain ATCC 7906 / DSM 604 / BCRC 14475 / CIP 104303 / KCTC 5404 / NCIMB 10678 / 9a)</name>
    <name type="common">Clostridium acidurici</name>
    <dbReference type="NCBI Taxonomy" id="1128398"/>
    <lineage>
        <taxon>Bacteria</taxon>
        <taxon>Bacillati</taxon>
        <taxon>Bacillota</taxon>
        <taxon>Tissierellia</taxon>
        <taxon>Tissierellales</taxon>
        <taxon>Gottschalkiaceae</taxon>
        <taxon>Gottschalkia</taxon>
    </lineage>
</organism>
<accession>K0AUR3</accession>
<dbReference type="EC" id="3.5.1.4" evidence="1"/>
<evidence type="ECO:0000313" key="2">
    <source>
        <dbReference type="Proteomes" id="UP000006094"/>
    </source>
</evidence>
<dbReference type="InterPro" id="IPR004304">
    <property type="entry name" value="FmdA_AmdA"/>
</dbReference>
<proteinExistence type="predicted"/>
<dbReference type="RefSeq" id="WP_014966755.1">
    <property type="nucleotide sequence ID" value="NC_018664.1"/>
</dbReference>
<dbReference type="STRING" id="1128398.Curi_c05430"/>
<dbReference type="EMBL" id="CP003326">
    <property type="protein sequence ID" value="AFS77618.1"/>
    <property type="molecule type" value="Genomic_DNA"/>
</dbReference>
<sequence length="297" mass="32793">MIKEYVYHFSSENKPVKRVKKGDVVIFKTLDCFSNQVRSEEQLVTSIDFNKVNPATGPVFIEDSEEGDVLVVDILEIKVEDVGTISTLPETGPLFDEVDGLRTKKISIQDNKIIFNDIEITPNPMIGVIGVAPKEESIPCGLPGAHGGNMDCNKVIEKSRLYLPVNVKGALFQLGDLHASMGDGEICGSGIEIGGEVTVKLDLIKDLDLKWPVLETEDTWYAIASDEEFEKALKYSSQQIQTLISQAYGWDKTDSYLYMSAAGSFEICQGCKPSSFPAVVRFGVPKISEKPRLISYK</sequence>
<dbReference type="GO" id="GO:0004040">
    <property type="term" value="F:amidase activity"/>
    <property type="evidence" value="ECO:0007669"/>
    <property type="project" value="UniProtKB-EC"/>
</dbReference>
<dbReference type="OrthoDB" id="9811740at2"/>
<dbReference type="KEGG" id="cad:Curi_c05430"/>
<keyword evidence="1" id="KW-0378">Hydrolase</keyword>
<keyword evidence="2" id="KW-1185">Reference proteome</keyword>
<dbReference type="SUPFAM" id="SSF141130">
    <property type="entry name" value="Acetamidase/Formamidase-like"/>
    <property type="match status" value="1"/>
</dbReference>
<dbReference type="HOGENOM" id="CLU_032013_1_0_9"/>
<gene>
    <name evidence="1" type="ordered locus">Curi_c05430</name>
</gene>
<dbReference type="PATRIC" id="fig|1128398.3.peg.570"/>
<dbReference type="AlphaFoldDB" id="K0AUR3"/>
<protein>
    <submittedName>
        <fullName evidence="1">Acetamidase/formamidase family protein</fullName>
        <ecNumber evidence="1">3.5.1.4</ecNumber>
    </submittedName>
</protein>
<dbReference type="Gene3D" id="2.40.10.120">
    <property type="match status" value="1"/>
</dbReference>
<dbReference type="PANTHER" id="PTHR31891:SF1">
    <property type="entry name" value="FORMAMIDASE C869.04-RELATED"/>
    <property type="match status" value="1"/>
</dbReference>
<dbReference type="PANTHER" id="PTHR31891">
    <property type="entry name" value="FORMAMIDASE C869.04-RELATED"/>
    <property type="match status" value="1"/>
</dbReference>